<feature type="compositionally biased region" description="Basic and acidic residues" evidence="3">
    <location>
        <begin position="487"/>
        <end position="500"/>
    </location>
</feature>
<accession>A0A0C4E6B9</accession>
<feature type="region of interest" description="Disordered" evidence="3">
    <location>
        <begin position="1"/>
        <end position="72"/>
    </location>
</feature>
<evidence type="ECO:0000313" key="7">
    <source>
        <dbReference type="Proteomes" id="UP000011715"/>
    </source>
</evidence>
<reference evidence="7" key="1">
    <citation type="submission" date="2010-05" db="EMBL/GenBank/DDBJ databases">
        <title>The genome sequence of Magnaporthe poae strain ATCC 64411.</title>
        <authorList>
            <person name="Ma L.-J."/>
            <person name="Dead R."/>
            <person name="Young S."/>
            <person name="Zeng Q."/>
            <person name="Koehrsen M."/>
            <person name="Alvarado L."/>
            <person name="Berlin A."/>
            <person name="Chapman S.B."/>
            <person name="Chen Z."/>
            <person name="Freedman E."/>
            <person name="Gellesch M."/>
            <person name="Goldberg J."/>
            <person name="Griggs A."/>
            <person name="Gujja S."/>
            <person name="Heilman E.R."/>
            <person name="Heiman D."/>
            <person name="Hepburn T."/>
            <person name="Howarth C."/>
            <person name="Jen D."/>
            <person name="Larson L."/>
            <person name="Mehta T."/>
            <person name="Neiman D."/>
            <person name="Pearson M."/>
            <person name="Roberts A."/>
            <person name="Saif S."/>
            <person name="Shea T."/>
            <person name="Shenoy N."/>
            <person name="Sisk P."/>
            <person name="Stolte C."/>
            <person name="Sykes S."/>
            <person name="Walk T."/>
            <person name="White J."/>
            <person name="Yandava C."/>
            <person name="Haas B."/>
            <person name="Nusbaum C."/>
            <person name="Birren B."/>
        </authorList>
    </citation>
    <scope>NUCLEOTIDE SEQUENCE [LARGE SCALE GENOMIC DNA]</scope>
    <source>
        <strain evidence="7">ATCC 64411 / 73-15</strain>
    </source>
</reference>
<dbReference type="InterPro" id="IPR001452">
    <property type="entry name" value="SH3_domain"/>
</dbReference>
<gene>
    <name evidence="5" type="ORF">MAPG_08051</name>
</gene>
<evidence type="ECO:0000256" key="1">
    <source>
        <dbReference type="ARBA" id="ARBA00022443"/>
    </source>
</evidence>
<dbReference type="AlphaFoldDB" id="A0A0C4E6B9"/>
<feature type="compositionally biased region" description="Low complexity" evidence="3">
    <location>
        <begin position="88"/>
        <end position="104"/>
    </location>
</feature>
<dbReference type="PROSITE" id="PS50002">
    <property type="entry name" value="SH3"/>
    <property type="match status" value="1"/>
</dbReference>
<feature type="compositionally biased region" description="Basic and acidic residues" evidence="3">
    <location>
        <begin position="377"/>
        <end position="397"/>
    </location>
</feature>
<dbReference type="Gene3D" id="2.30.30.40">
    <property type="entry name" value="SH3 Domains"/>
    <property type="match status" value="1"/>
</dbReference>
<reference evidence="6" key="5">
    <citation type="submission" date="2015-06" db="UniProtKB">
        <authorList>
            <consortium name="EnsemblFungi"/>
        </authorList>
    </citation>
    <scope>IDENTIFICATION</scope>
    <source>
        <strain evidence="6">ATCC 64411</strain>
    </source>
</reference>
<dbReference type="InterPro" id="IPR036028">
    <property type="entry name" value="SH3-like_dom_sf"/>
</dbReference>
<evidence type="ECO:0000256" key="2">
    <source>
        <dbReference type="PROSITE-ProRule" id="PRU00192"/>
    </source>
</evidence>
<evidence type="ECO:0000313" key="6">
    <source>
        <dbReference type="EnsemblFungi" id="MAPG_08051T0"/>
    </source>
</evidence>
<dbReference type="SUPFAM" id="SSF50044">
    <property type="entry name" value="SH3-domain"/>
    <property type="match status" value="1"/>
</dbReference>
<dbReference type="GO" id="GO:0015630">
    <property type="term" value="C:microtubule cytoskeleton"/>
    <property type="evidence" value="ECO:0007669"/>
    <property type="project" value="TreeGrafter"/>
</dbReference>
<dbReference type="EnsemblFungi" id="MAPG_08051T0">
    <property type="protein sequence ID" value="MAPG_08051T0"/>
    <property type="gene ID" value="MAPG_08051"/>
</dbReference>
<dbReference type="PANTHER" id="PTHR47775:SF1">
    <property type="entry name" value="BUD SITE SELECTION PROTEIN 14"/>
    <property type="match status" value="1"/>
</dbReference>
<keyword evidence="1 2" id="KW-0728">SH3 domain</keyword>
<proteinExistence type="predicted"/>
<dbReference type="EMBL" id="ADBL01001940">
    <property type="status" value="NOT_ANNOTATED_CDS"/>
    <property type="molecule type" value="Genomic_DNA"/>
</dbReference>
<feature type="region of interest" description="Disordered" evidence="3">
    <location>
        <begin position="234"/>
        <end position="254"/>
    </location>
</feature>
<dbReference type="SMART" id="SM00326">
    <property type="entry name" value="SH3"/>
    <property type="match status" value="1"/>
</dbReference>
<name>A0A0C4E6B9_MAGP6</name>
<dbReference type="GO" id="GO:0030950">
    <property type="term" value="P:establishment or maintenance of actin cytoskeleton polarity"/>
    <property type="evidence" value="ECO:0007669"/>
    <property type="project" value="TreeGrafter"/>
</dbReference>
<feature type="domain" description="SH3" evidence="4">
    <location>
        <begin position="155"/>
        <end position="216"/>
    </location>
</feature>
<dbReference type="OMA" id="MTRPHII"/>
<dbReference type="FunFam" id="2.30.30.40:FF:000035">
    <property type="entry name" value="SH3 domain containing protein"/>
    <property type="match status" value="1"/>
</dbReference>
<sequence length="809" mass="88290">MTRPEIIRADSIDLQDRDAPSARDHHTRHPQHHPSSLAPHQAETLREVAAETAEENLRSPRVSWGPGTDVERQLQQYADDLAAGLTSAPEPATQANSAAAQARSNMDRQDALAIAQNGGHDVLEDDLDGNADDDGLDDDMMDKISSSPSIEDEDIDFEFVYALHTFVATVEGQANATKGDTMVLLDDSNSYWWLVRVVKDSSIGYLPAEHIETPTERLARLNKHRNIDLSASMLGDQAEKPKNPIKSAMRRRKAKGVTFAEPTYVDYSEIEYSTEEEDGDMDDYAQQEQQQQQQEQQQKQQQQQDQQQQISQDQQQAGAKQLAKGEAGKLEVSNSKPSAETKTGADIDGDGVNGKAVNRSSEEIFEASKSETPGPTRTKDGTVRDSFFKDETVETKKITLTPNLLRDDGAPRTSSESRELKQRPSLDKLEKDNILGRDDKRKKDKKDKDKKPSAIRSFFTRGGKKKSTDDDDESLGKRSMDSSTDNGHGRDLEDADDRQSPENASAPQRQPSKLQKQPRTEPSPTRKPGPSSREAAPDASTVNNVANVPPATMRIVDESAQDSRDIASRPENTRETGGQRSAAARVVPSRTQDGDSQSQMATSAKTRAPLDDSDSGDDNAAGRRARRTAQSGDGREGTRGPRQPQNLGGAPKESVAPTKVQAVVEPVGGSPVQISPATSNNPPALMGDTSSQEDQSSPISSPSPEPLDGDEGSRARHRKEDSVTTSTSTTISSTWNDTSLRAFFDSGSDIRDMLVVVYDKSDVAPAGPDHPVAGTLFREQNAKLAEITTQLDNMLGDWLARKQRLRGAV</sequence>
<feature type="compositionally biased region" description="Polar residues" evidence="3">
    <location>
        <begin position="332"/>
        <end position="341"/>
    </location>
</feature>
<feature type="compositionally biased region" description="Basic and acidic residues" evidence="3">
    <location>
        <begin position="360"/>
        <end position="369"/>
    </location>
</feature>
<feature type="compositionally biased region" description="Basic and acidic residues" evidence="3">
    <location>
        <begin position="405"/>
        <end position="452"/>
    </location>
</feature>
<reference evidence="5" key="2">
    <citation type="submission" date="2010-05" db="EMBL/GenBank/DDBJ databases">
        <title>The Genome Sequence of Magnaporthe poae strain ATCC 64411.</title>
        <authorList>
            <consortium name="The Broad Institute Genome Sequencing Platform"/>
            <consortium name="Broad Institute Genome Sequencing Center for Infectious Disease"/>
            <person name="Ma L.-J."/>
            <person name="Dead R."/>
            <person name="Young S."/>
            <person name="Zeng Q."/>
            <person name="Koehrsen M."/>
            <person name="Alvarado L."/>
            <person name="Berlin A."/>
            <person name="Chapman S.B."/>
            <person name="Chen Z."/>
            <person name="Freedman E."/>
            <person name="Gellesch M."/>
            <person name="Goldberg J."/>
            <person name="Griggs A."/>
            <person name="Gujja S."/>
            <person name="Heilman E.R."/>
            <person name="Heiman D."/>
            <person name="Hepburn T."/>
            <person name="Howarth C."/>
            <person name="Jen D."/>
            <person name="Larson L."/>
            <person name="Mehta T."/>
            <person name="Neiman D."/>
            <person name="Pearson M."/>
            <person name="Roberts A."/>
            <person name="Saif S."/>
            <person name="Shea T."/>
            <person name="Shenoy N."/>
            <person name="Sisk P."/>
            <person name="Stolte C."/>
            <person name="Sykes S."/>
            <person name="Walk T."/>
            <person name="White J."/>
            <person name="Yandava C."/>
            <person name="Haas B."/>
            <person name="Nusbaum C."/>
            <person name="Birren B."/>
        </authorList>
    </citation>
    <scope>NUCLEOTIDE SEQUENCE</scope>
    <source>
        <strain evidence="5">ATCC 64411</strain>
    </source>
</reference>
<evidence type="ECO:0000256" key="3">
    <source>
        <dbReference type="SAM" id="MobiDB-lite"/>
    </source>
</evidence>
<dbReference type="GO" id="GO:0051286">
    <property type="term" value="C:cell tip"/>
    <property type="evidence" value="ECO:0007669"/>
    <property type="project" value="TreeGrafter"/>
</dbReference>
<feature type="region of interest" description="Disordered" evidence="3">
    <location>
        <begin position="274"/>
        <end position="732"/>
    </location>
</feature>
<feature type="compositionally biased region" description="Polar residues" evidence="3">
    <location>
        <begin position="672"/>
        <end position="682"/>
    </location>
</feature>
<dbReference type="GO" id="GO:0008104">
    <property type="term" value="P:intracellular protein localization"/>
    <property type="evidence" value="ECO:0007669"/>
    <property type="project" value="TreeGrafter"/>
</dbReference>
<reference evidence="5" key="3">
    <citation type="submission" date="2011-03" db="EMBL/GenBank/DDBJ databases">
        <title>Annotation of Magnaporthe poae ATCC 64411.</title>
        <authorList>
            <person name="Ma L.-J."/>
            <person name="Dead R."/>
            <person name="Young S.K."/>
            <person name="Zeng Q."/>
            <person name="Gargeya S."/>
            <person name="Fitzgerald M."/>
            <person name="Haas B."/>
            <person name="Abouelleil A."/>
            <person name="Alvarado L."/>
            <person name="Arachchi H.M."/>
            <person name="Berlin A."/>
            <person name="Brown A."/>
            <person name="Chapman S.B."/>
            <person name="Chen Z."/>
            <person name="Dunbar C."/>
            <person name="Freedman E."/>
            <person name="Gearin G."/>
            <person name="Gellesch M."/>
            <person name="Goldberg J."/>
            <person name="Griggs A."/>
            <person name="Gujja S."/>
            <person name="Heiman D."/>
            <person name="Howarth C."/>
            <person name="Larson L."/>
            <person name="Lui A."/>
            <person name="MacDonald P.J.P."/>
            <person name="Mehta T."/>
            <person name="Montmayeur A."/>
            <person name="Murphy C."/>
            <person name="Neiman D."/>
            <person name="Pearson M."/>
            <person name="Priest M."/>
            <person name="Roberts A."/>
            <person name="Saif S."/>
            <person name="Shea T."/>
            <person name="Shenoy N."/>
            <person name="Sisk P."/>
            <person name="Stolte C."/>
            <person name="Sykes S."/>
            <person name="Yandava C."/>
            <person name="Wortman J."/>
            <person name="Nusbaum C."/>
            <person name="Birren B."/>
        </authorList>
    </citation>
    <scope>NUCLEOTIDE SEQUENCE</scope>
    <source>
        <strain evidence="5">ATCC 64411</strain>
    </source>
</reference>
<feature type="compositionally biased region" description="Basic and acidic residues" evidence="3">
    <location>
        <begin position="1"/>
        <end position="24"/>
    </location>
</feature>
<feature type="region of interest" description="Disordered" evidence="3">
    <location>
        <begin position="86"/>
        <end position="106"/>
    </location>
</feature>
<dbReference type="OrthoDB" id="196165at2759"/>
<reference evidence="6" key="4">
    <citation type="journal article" date="2015" name="G3 (Bethesda)">
        <title>Genome sequences of three phytopathogenic species of the Magnaporthaceae family of fungi.</title>
        <authorList>
            <person name="Okagaki L.H."/>
            <person name="Nunes C.C."/>
            <person name="Sailsbery J."/>
            <person name="Clay B."/>
            <person name="Brown D."/>
            <person name="John T."/>
            <person name="Oh Y."/>
            <person name="Young N."/>
            <person name="Fitzgerald M."/>
            <person name="Haas B.J."/>
            <person name="Zeng Q."/>
            <person name="Young S."/>
            <person name="Adiconis X."/>
            <person name="Fan L."/>
            <person name="Levin J.Z."/>
            <person name="Mitchell T.K."/>
            <person name="Okubara P.A."/>
            <person name="Farman M.L."/>
            <person name="Kohn L.M."/>
            <person name="Birren B."/>
            <person name="Ma L.-J."/>
            <person name="Dean R.A."/>
        </authorList>
    </citation>
    <scope>NUCLEOTIDE SEQUENCE</scope>
    <source>
        <strain evidence="6">ATCC 64411 / 73-15</strain>
    </source>
</reference>
<dbReference type="Proteomes" id="UP000011715">
    <property type="component" value="Unassembled WGS sequence"/>
</dbReference>
<evidence type="ECO:0000313" key="5">
    <source>
        <dbReference type="EMBL" id="KLU89074.1"/>
    </source>
</evidence>
<feature type="compositionally biased region" description="Acidic residues" evidence="3">
    <location>
        <begin position="123"/>
        <end position="140"/>
    </location>
</feature>
<feature type="compositionally biased region" description="Polar residues" evidence="3">
    <location>
        <begin position="589"/>
        <end position="605"/>
    </location>
</feature>
<organism evidence="6 7">
    <name type="scientific">Magnaporthiopsis poae (strain ATCC 64411 / 73-15)</name>
    <name type="common">Kentucky bluegrass fungus</name>
    <name type="synonym">Magnaporthe poae</name>
    <dbReference type="NCBI Taxonomy" id="644358"/>
    <lineage>
        <taxon>Eukaryota</taxon>
        <taxon>Fungi</taxon>
        <taxon>Dikarya</taxon>
        <taxon>Ascomycota</taxon>
        <taxon>Pezizomycotina</taxon>
        <taxon>Sordariomycetes</taxon>
        <taxon>Sordariomycetidae</taxon>
        <taxon>Magnaporthales</taxon>
        <taxon>Magnaporthaceae</taxon>
        <taxon>Magnaporthiopsis</taxon>
    </lineage>
</organism>
<feature type="compositionally biased region" description="Acidic residues" evidence="3">
    <location>
        <begin position="274"/>
        <end position="285"/>
    </location>
</feature>
<dbReference type="eggNOG" id="ENOG502R17J">
    <property type="taxonomic scope" value="Eukaryota"/>
</dbReference>
<feature type="region of interest" description="Disordered" evidence="3">
    <location>
        <begin position="119"/>
        <end position="148"/>
    </location>
</feature>
<feature type="compositionally biased region" description="Low complexity" evidence="3">
    <location>
        <begin position="690"/>
        <end position="702"/>
    </location>
</feature>
<feature type="compositionally biased region" description="Low complexity" evidence="3">
    <location>
        <begin position="723"/>
        <end position="732"/>
    </location>
</feature>
<feature type="compositionally biased region" description="Polar residues" evidence="3">
    <location>
        <begin position="501"/>
        <end position="523"/>
    </location>
</feature>
<dbReference type="PANTHER" id="PTHR47775">
    <property type="entry name" value="BUD SITE SELECTION PROTEIN 14"/>
    <property type="match status" value="1"/>
</dbReference>
<protein>
    <recommendedName>
        <fullName evidence="4">SH3 domain-containing protein</fullName>
    </recommendedName>
</protein>
<feature type="compositionally biased region" description="Basic and acidic residues" evidence="3">
    <location>
        <begin position="711"/>
        <end position="722"/>
    </location>
</feature>
<feature type="compositionally biased region" description="Low complexity" evidence="3">
    <location>
        <begin position="286"/>
        <end position="316"/>
    </location>
</feature>
<dbReference type="VEuPathDB" id="FungiDB:MAPG_08051"/>
<keyword evidence="7" id="KW-1185">Reference proteome</keyword>
<dbReference type="EMBL" id="GL876972">
    <property type="protein sequence ID" value="KLU89074.1"/>
    <property type="molecule type" value="Genomic_DNA"/>
</dbReference>
<dbReference type="InterPro" id="IPR053039">
    <property type="entry name" value="Polarity_Bud-Selection_Reg"/>
</dbReference>
<evidence type="ECO:0000259" key="4">
    <source>
        <dbReference type="PROSITE" id="PS50002"/>
    </source>
</evidence>
<feature type="compositionally biased region" description="Basic and acidic residues" evidence="3">
    <location>
        <begin position="555"/>
        <end position="574"/>
    </location>
</feature>
<dbReference type="STRING" id="644358.A0A0C4E6B9"/>